<accession>A0ABQ5ALM0</accession>
<reference evidence="1" key="1">
    <citation type="journal article" date="2022" name="Int. J. Mol. Sci.">
        <title>Draft Genome of Tanacetum Coccineum: Genomic Comparison of Closely Related Tanacetum-Family Plants.</title>
        <authorList>
            <person name="Yamashiro T."/>
            <person name="Shiraishi A."/>
            <person name="Nakayama K."/>
            <person name="Satake H."/>
        </authorList>
    </citation>
    <scope>NUCLEOTIDE SEQUENCE</scope>
</reference>
<proteinExistence type="predicted"/>
<comment type="caution">
    <text evidence="1">The sequence shown here is derived from an EMBL/GenBank/DDBJ whole genome shotgun (WGS) entry which is preliminary data.</text>
</comment>
<protein>
    <submittedName>
        <fullName evidence="1">Uncharacterized protein</fullName>
    </submittedName>
</protein>
<sequence>MPKELSLQVIDLPTFKAKLLEFNIFVWKEPHGLRTRIHGIERSLGLPPKGYELTYEQPQTLVYNLLKTDRDWHYAVEYSKMLMMSMPMIMRMLNCSPYGEHAFSCPSNKASNKYASEYLSDKDASAYRVAMLNIVIDCYRPSSLVRVNANCFTLPLGNAEIGNGYGVPGGCAYYGNLRPLTISFGGNGNEKHESGQNISEQPKQNSNTKDLPEFLKQFVIDCYRPSSLVKVNANCFTLPLGNARLGMGMVYQVDVLQFRDFVRHLTISFGKSIIDAYTSLSCMYLFKFYN</sequence>
<gene>
    <name evidence="1" type="ORF">Tco_0824730</name>
</gene>
<organism evidence="1 2">
    <name type="scientific">Tanacetum coccineum</name>
    <dbReference type="NCBI Taxonomy" id="301880"/>
    <lineage>
        <taxon>Eukaryota</taxon>
        <taxon>Viridiplantae</taxon>
        <taxon>Streptophyta</taxon>
        <taxon>Embryophyta</taxon>
        <taxon>Tracheophyta</taxon>
        <taxon>Spermatophyta</taxon>
        <taxon>Magnoliopsida</taxon>
        <taxon>eudicotyledons</taxon>
        <taxon>Gunneridae</taxon>
        <taxon>Pentapetalae</taxon>
        <taxon>asterids</taxon>
        <taxon>campanulids</taxon>
        <taxon>Asterales</taxon>
        <taxon>Asteraceae</taxon>
        <taxon>Asteroideae</taxon>
        <taxon>Anthemideae</taxon>
        <taxon>Anthemidinae</taxon>
        <taxon>Tanacetum</taxon>
    </lineage>
</organism>
<dbReference type="EMBL" id="BQNB010012438">
    <property type="protein sequence ID" value="GJT03561.1"/>
    <property type="molecule type" value="Genomic_DNA"/>
</dbReference>
<keyword evidence="2" id="KW-1185">Reference proteome</keyword>
<name>A0ABQ5ALM0_9ASTR</name>
<evidence type="ECO:0000313" key="2">
    <source>
        <dbReference type="Proteomes" id="UP001151760"/>
    </source>
</evidence>
<reference evidence="1" key="2">
    <citation type="submission" date="2022-01" db="EMBL/GenBank/DDBJ databases">
        <authorList>
            <person name="Yamashiro T."/>
            <person name="Shiraishi A."/>
            <person name="Satake H."/>
            <person name="Nakayama K."/>
        </authorList>
    </citation>
    <scope>NUCLEOTIDE SEQUENCE</scope>
</reference>
<dbReference type="Proteomes" id="UP001151760">
    <property type="component" value="Unassembled WGS sequence"/>
</dbReference>
<evidence type="ECO:0000313" key="1">
    <source>
        <dbReference type="EMBL" id="GJT03561.1"/>
    </source>
</evidence>